<name>A0ABW0JKE6_9GAMM</name>
<evidence type="ECO:0000313" key="3">
    <source>
        <dbReference type="Proteomes" id="UP001596013"/>
    </source>
</evidence>
<dbReference type="EMBL" id="JBHSMK010000003">
    <property type="protein sequence ID" value="MFC5436272.1"/>
    <property type="molecule type" value="Genomic_DNA"/>
</dbReference>
<dbReference type="Proteomes" id="UP001596013">
    <property type="component" value="Unassembled WGS sequence"/>
</dbReference>
<feature type="transmembrane region" description="Helical" evidence="1">
    <location>
        <begin position="94"/>
        <end position="113"/>
    </location>
</feature>
<sequence length="190" mass="20692">MILAMLLYVAVMLLAWPLARGTTSLPLKILLALLPALPMLYVIGLMVRRVRDSDELQQRTHLIALGASTAVVGVASLVGGFLAASGVVHLDGSILTWVFPMMLISYYAAQWWVARHYGNDPSCDGSDGGIPLRWRLLILAVLTGLGAWFAYLRHDALDIGMAIGMGVSVACFALVRGFIYLRRSPVQPDR</sequence>
<evidence type="ECO:0008006" key="4">
    <source>
        <dbReference type="Google" id="ProtNLM"/>
    </source>
</evidence>
<comment type="caution">
    <text evidence="2">The sequence shown here is derived from an EMBL/GenBank/DDBJ whole genome shotgun (WGS) entry which is preliminary data.</text>
</comment>
<reference evidence="3" key="1">
    <citation type="journal article" date="2019" name="Int. J. Syst. Evol. Microbiol.">
        <title>The Global Catalogue of Microorganisms (GCM) 10K type strain sequencing project: providing services to taxonomists for standard genome sequencing and annotation.</title>
        <authorList>
            <consortium name="The Broad Institute Genomics Platform"/>
            <consortium name="The Broad Institute Genome Sequencing Center for Infectious Disease"/>
            <person name="Wu L."/>
            <person name="Ma J."/>
        </authorList>
    </citation>
    <scope>NUCLEOTIDE SEQUENCE [LARGE SCALE GENOMIC DNA]</scope>
    <source>
        <strain evidence="3">JCM 17130</strain>
    </source>
</reference>
<keyword evidence="3" id="KW-1185">Reference proteome</keyword>
<feature type="transmembrane region" description="Helical" evidence="1">
    <location>
        <begin position="29"/>
        <end position="50"/>
    </location>
</feature>
<evidence type="ECO:0000313" key="2">
    <source>
        <dbReference type="EMBL" id="MFC5436272.1"/>
    </source>
</evidence>
<keyword evidence="1" id="KW-0472">Membrane</keyword>
<protein>
    <recommendedName>
        <fullName evidence="4">DUF1453 domain-containing protein</fullName>
    </recommendedName>
</protein>
<gene>
    <name evidence="2" type="ORF">ACFPME_06870</name>
</gene>
<feature type="transmembrane region" description="Helical" evidence="1">
    <location>
        <begin position="159"/>
        <end position="181"/>
    </location>
</feature>
<keyword evidence="1" id="KW-1133">Transmembrane helix</keyword>
<keyword evidence="1" id="KW-0812">Transmembrane</keyword>
<proteinExistence type="predicted"/>
<evidence type="ECO:0000256" key="1">
    <source>
        <dbReference type="SAM" id="Phobius"/>
    </source>
</evidence>
<organism evidence="2 3">
    <name type="scientific">Rhodanobacter umsongensis</name>
    <dbReference type="NCBI Taxonomy" id="633153"/>
    <lineage>
        <taxon>Bacteria</taxon>
        <taxon>Pseudomonadati</taxon>
        <taxon>Pseudomonadota</taxon>
        <taxon>Gammaproteobacteria</taxon>
        <taxon>Lysobacterales</taxon>
        <taxon>Rhodanobacteraceae</taxon>
        <taxon>Rhodanobacter</taxon>
    </lineage>
</organism>
<accession>A0ABW0JKE6</accession>
<feature type="transmembrane region" description="Helical" evidence="1">
    <location>
        <begin position="134"/>
        <end position="153"/>
    </location>
</feature>
<feature type="transmembrane region" description="Helical" evidence="1">
    <location>
        <begin position="62"/>
        <end position="88"/>
    </location>
</feature>